<accession>A0A9P4S3F1</accession>
<name>A0A9P4S3F1_9PEZI</name>
<protein>
    <submittedName>
        <fullName evidence="1">Uncharacterized protein</fullName>
    </submittedName>
</protein>
<reference evidence="1" key="1">
    <citation type="journal article" date="2020" name="Stud. Mycol.">
        <title>101 Dothideomycetes genomes: a test case for predicting lifestyles and emergence of pathogens.</title>
        <authorList>
            <person name="Haridas S."/>
            <person name="Albert R."/>
            <person name="Binder M."/>
            <person name="Bloem J."/>
            <person name="Labutti K."/>
            <person name="Salamov A."/>
            <person name="Andreopoulos B."/>
            <person name="Baker S."/>
            <person name="Barry K."/>
            <person name="Bills G."/>
            <person name="Bluhm B."/>
            <person name="Cannon C."/>
            <person name="Castanera R."/>
            <person name="Culley D."/>
            <person name="Daum C."/>
            <person name="Ezra D."/>
            <person name="Gonzalez J."/>
            <person name="Henrissat B."/>
            <person name="Kuo A."/>
            <person name="Liang C."/>
            <person name="Lipzen A."/>
            <person name="Lutzoni F."/>
            <person name="Magnuson J."/>
            <person name="Mondo S."/>
            <person name="Nolan M."/>
            <person name="Ohm R."/>
            <person name="Pangilinan J."/>
            <person name="Park H.-J."/>
            <person name="Ramirez L."/>
            <person name="Alfaro M."/>
            <person name="Sun H."/>
            <person name="Tritt A."/>
            <person name="Yoshinaga Y."/>
            <person name="Zwiers L.-H."/>
            <person name="Turgeon B."/>
            <person name="Goodwin S."/>
            <person name="Spatafora J."/>
            <person name="Crous P."/>
            <person name="Grigoriev I."/>
        </authorList>
    </citation>
    <scope>NUCLEOTIDE SEQUENCE</scope>
    <source>
        <strain evidence="1">CBS 101060</strain>
    </source>
</reference>
<keyword evidence="2" id="KW-1185">Reference proteome</keyword>
<organism evidence="1 2">
    <name type="scientific">Patellaria atrata CBS 101060</name>
    <dbReference type="NCBI Taxonomy" id="1346257"/>
    <lineage>
        <taxon>Eukaryota</taxon>
        <taxon>Fungi</taxon>
        <taxon>Dikarya</taxon>
        <taxon>Ascomycota</taxon>
        <taxon>Pezizomycotina</taxon>
        <taxon>Dothideomycetes</taxon>
        <taxon>Dothideomycetes incertae sedis</taxon>
        <taxon>Patellariales</taxon>
        <taxon>Patellariaceae</taxon>
        <taxon>Patellaria</taxon>
    </lineage>
</organism>
<dbReference type="SUPFAM" id="SSF56281">
    <property type="entry name" value="Metallo-hydrolase/oxidoreductase"/>
    <property type="match status" value="1"/>
</dbReference>
<dbReference type="PANTHER" id="PTHR33835">
    <property type="entry name" value="YALI0C07656P"/>
    <property type="match status" value="1"/>
</dbReference>
<dbReference type="InterPro" id="IPR036866">
    <property type="entry name" value="RibonucZ/Hydroxyglut_hydro"/>
</dbReference>
<dbReference type="PANTHER" id="PTHR33835:SF1">
    <property type="entry name" value="METALLO-BETA-LACTAMASE DOMAIN-CONTAINING PROTEIN"/>
    <property type="match status" value="1"/>
</dbReference>
<dbReference type="InterPro" id="IPR025638">
    <property type="entry name" value="DUF4336"/>
</dbReference>
<dbReference type="EMBL" id="MU006120">
    <property type="protein sequence ID" value="KAF2834348.1"/>
    <property type="molecule type" value="Genomic_DNA"/>
</dbReference>
<comment type="caution">
    <text evidence="1">The sequence shown here is derived from an EMBL/GenBank/DDBJ whole genome shotgun (WGS) entry which is preliminary data.</text>
</comment>
<gene>
    <name evidence="1" type="ORF">M501DRAFT_990324</name>
</gene>
<dbReference type="OrthoDB" id="421671at2759"/>
<dbReference type="Proteomes" id="UP000799429">
    <property type="component" value="Unassembled WGS sequence"/>
</dbReference>
<dbReference type="AlphaFoldDB" id="A0A9P4S3F1"/>
<evidence type="ECO:0000313" key="2">
    <source>
        <dbReference type="Proteomes" id="UP000799429"/>
    </source>
</evidence>
<sequence>MPKSMPDNVAEMTVIRQVTPNITIFSAPFFRNGLLKVGGRGTLGTYPKCPQYPHSRCRTNNTLQIVRLPSGGVAVFSPISLTPAVKEAAKALGEVKYITASDIEHHMSLGDWHDAFPQAKLIGPEGLPEKRAKQNMAIPFSIIIDKNTKGVDPEFDAVFDFEYVQAHQNKEIVFNYKPDRTLIQADLIFNLPANEQFSKSGTSPEAGLLTKLWIHVTNTRGRALGQQRLIWYAISRSDREGFGRSMKKINTWDFDRVIPCHGDVIESGGKGIFQKIMTWHLEPKEST</sequence>
<proteinExistence type="predicted"/>
<evidence type="ECO:0000313" key="1">
    <source>
        <dbReference type="EMBL" id="KAF2834348.1"/>
    </source>
</evidence>